<dbReference type="InterPro" id="IPR024983">
    <property type="entry name" value="CHAT_dom"/>
</dbReference>
<name>A0A926QRZ3_9ACTN</name>
<accession>A0A926QRZ3</accession>
<sequence>MALTAGQLHRDGVLRVLATLYADPVGAQQLLHGLGADLARLPNFGGTQVPLGSWFQACLAIEHGAFAFTLEDLLAAAHRDYPSNAVLSELVGAGGAVRPDGAPPKELTVLCLLAGPRGPSQLQLRREFRTIEEAARRGRRRTLNVRLSAATRRADVVPAISEHKPDILHFAGHGSPNGLLLLEEDDGTVAPVSARALATVLDAVGGVTVAVLNACHLGRYLDVISPYAQEVIGAAEPLADEDALAFCRGYYSALALGEPLDRAFAQARAGLALGPRGVPDLRRMPRPAEGGGA</sequence>
<reference evidence="3" key="2">
    <citation type="submission" date="2020-09" db="EMBL/GenBank/DDBJ databases">
        <authorList>
            <person name="Luo X."/>
        </authorList>
    </citation>
    <scope>NUCLEOTIDE SEQUENCE</scope>
    <source>
        <strain evidence="3">TRM S81-3</strain>
    </source>
</reference>
<comment type="caution">
    <text evidence="3">The sequence shown here is derived from an EMBL/GenBank/DDBJ whole genome shotgun (WGS) entry which is preliminary data.</text>
</comment>
<keyword evidence="4" id="KW-1185">Reference proteome</keyword>
<evidence type="ECO:0000313" key="4">
    <source>
        <dbReference type="Proteomes" id="UP000621210"/>
    </source>
</evidence>
<dbReference type="AlphaFoldDB" id="A0A926QRZ3"/>
<proteinExistence type="predicted"/>
<dbReference type="Proteomes" id="UP000621210">
    <property type="component" value="Unassembled WGS sequence"/>
</dbReference>
<feature type="domain" description="Effector-associated" evidence="2">
    <location>
        <begin position="11"/>
        <end position="92"/>
    </location>
</feature>
<evidence type="ECO:0000259" key="2">
    <source>
        <dbReference type="Pfam" id="PF19955"/>
    </source>
</evidence>
<dbReference type="EMBL" id="JACVQF010000199">
    <property type="protein sequence ID" value="MBD0421481.1"/>
    <property type="molecule type" value="Genomic_DNA"/>
</dbReference>
<dbReference type="InterPro" id="IPR045430">
    <property type="entry name" value="EAD1"/>
</dbReference>
<dbReference type="Pfam" id="PF12770">
    <property type="entry name" value="CHAT"/>
    <property type="match status" value="1"/>
</dbReference>
<dbReference type="Pfam" id="PF19955">
    <property type="entry name" value="EAD1"/>
    <property type="match status" value="1"/>
</dbReference>
<protein>
    <submittedName>
        <fullName evidence="3">CHAT domain-containing protein</fullName>
    </submittedName>
</protein>
<evidence type="ECO:0000259" key="1">
    <source>
        <dbReference type="Pfam" id="PF12770"/>
    </source>
</evidence>
<organism evidence="3 4">
    <name type="scientific">Streptomyces griseicoloratus</name>
    <dbReference type="NCBI Taxonomy" id="2752516"/>
    <lineage>
        <taxon>Bacteria</taxon>
        <taxon>Bacillati</taxon>
        <taxon>Actinomycetota</taxon>
        <taxon>Actinomycetes</taxon>
        <taxon>Kitasatosporales</taxon>
        <taxon>Streptomycetaceae</taxon>
        <taxon>Streptomyces</taxon>
    </lineage>
</organism>
<evidence type="ECO:0000313" key="3">
    <source>
        <dbReference type="EMBL" id="MBD0421481.1"/>
    </source>
</evidence>
<gene>
    <name evidence="3" type="ORF">H0H10_20365</name>
</gene>
<dbReference type="RefSeq" id="WP_188182442.1">
    <property type="nucleotide sequence ID" value="NZ_JACVQF010000199.1"/>
</dbReference>
<feature type="domain" description="CHAT" evidence="1">
    <location>
        <begin position="115"/>
        <end position="218"/>
    </location>
</feature>
<reference evidence="3" key="1">
    <citation type="submission" date="2020-09" db="EMBL/GenBank/DDBJ databases">
        <title>Streptomyces grisecoloratus sp. nov., isolated from cotton soil.</title>
        <authorList>
            <person name="Xing L."/>
        </authorList>
    </citation>
    <scope>NUCLEOTIDE SEQUENCE</scope>
    <source>
        <strain evidence="3">TRM S81-3</strain>
    </source>
</reference>